<evidence type="ECO:0000313" key="7">
    <source>
        <dbReference type="EMBL" id="ERP38748.1"/>
    </source>
</evidence>
<keyword evidence="8" id="KW-1185">Reference proteome</keyword>
<dbReference type="AlphaFoldDB" id="U7DB01"/>
<evidence type="ECO:0000259" key="6">
    <source>
        <dbReference type="PROSITE" id="PS50234"/>
    </source>
</evidence>
<gene>
    <name evidence="7" type="ORF">CALK_0767</name>
</gene>
<evidence type="ECO:0000256" key="5">
    <source>
        <dbReference type="SAM" id="Phobius"/>
    </source>
</evidence>
<dbReference type="Pfam" id="PF00092">
    <property type="entry name" value="VWA"/>
    <property type="match status" value="1"/>
</dbReference>
<dbReference type="SMART" id="SM00327">
    <property type="entry name" value="VWA"/>
    <property type="match status" value="1"/>
</dbReference>
<dbReference type="InterPro" id="IPR024163">
    <property type="entry name" value="Aerotolerance_reg_N"/>
</dbReference>
<organism evidence="7 8">
    <name type="scientific">Chitinivibrio alkaliphilus ACht1</name>
    <dbReference type="NCBI Taxonomy" id="1313304"/>
    <lineage>
        <taxon>Bacteria</taxon>
        <taxon>Pseudomonadati</taxon>
        <taxon>Fibrobacterota</taxon>
        <taxon>Chitinivibrionia</taxon>
        <taxon>Chitinivibrionales</taxon>
        <taxon>Chitinivibrionaceae</taxon>
        <taxon>Chitinivibrio</taxon>
    </lineage>
</organism>
<dbReference type="SUPFAM" id="SSF53300">
    <property type="entry name" value="vWA-like"/>
    <property type="match status" value="1"/>
</dbReference>
<keyword evidence="2 5" id="KW-0812">Transmembrane</keyword>
<evidence type="ECO:0000256" key="3">
    <source>
        <dbReference type="ARBA" id="ARBA00022989"/>
    </source>
</evidence>
<feature type="transmembrane region" description="Helical" evidence="5">
    <location>
        <begin position="52"/>
        <end position="73"/>
    </location>
</feature>
<keyword evidence="4 5" id="KW-0472">Membrane</keyword>
<dbReference type="PANTHER" id="PTHR22550:SF5">
    <property type="entry name" value="LEUCINE ZIPPER PROTEIN 4"/>
    <property type="match status" value="1"/>
</dbReference>
<protein>
    <recommendedName>
        <fullName evidence="6">VWFA domain-containing protein</fullName>
    </recommendedName>
</protein>
<comment type="caution">
    <text evidence="7">The sequence shown here is derived from an EMBL/GenBank/DDBJ whole genome shotgun (WGS) entry which is preliminary data.</text>
</comment>
<evidence type="ECO:0000256" key="4">
    <source>
        <dbReference type="ARBA" id="ARBA00023136"/>
    </source>
</evidence>
<dbReference type="InterPro" id="IPR036465">
    <property type="entry name" value="vWFA_dom_sf"/>
</dbReference>
<keyword evidence="1" id="KW-1003">Cell membrane</keyword>
<name>U7DB01_9BACT</name>
<sequence length="330" mass="37544">MKRFYTPEALWLLLLLIPLVLSYFYTERRGRSALTFSHSAPLESIPVGWAVYLRHILILLRLGGMALLIIALARPQRGDQHEHIVSDGIDIMLTLDLSTSMRALDFKPSNRLEVAKEQTQEFLTHRTGDNIGLTIFAGRSYLKCPLTRDYDLLSSFIEDLDFGPSIEDGTAIGTALVTAAKHLQAGQSENKVILLFTDGANNRGDIQPLTAARAVAEQGIRIHTIAIGREGRVPYPFIHGQDTIIREIESDYDAEELQEIARIGGGEFFLAESTQELEEIYKAIDELETTEVEIEKWVAWSEEFYRWLLWGSLLIFLEILLRHTRFRRFP</sequence>
<dbReference type="InterPro" id="IPR050768">
    <property type="entry name" value="UPF0353/GerABKA_families"/>
</dbReference>
<dbReference type="PROSITE" id="PS50234">
    <property type="entry name" value="VWFA"/>
    <property type="match status" value="1"/>
</dbReference>
<dbReference type="PANTHER" id="PTHR22550">
    <property type="entry name" value="SPORE GERMINATION PROTEIN"/>
    <property type="match status" value="1"/>
</dbReference>
<keyword evidence="3 5" id="KW-1133">Transmembrane helix</keyword>
<reference evidence="7 8" key="1">
    <citation type="journal article" date="2013" name="Environ. Microbiol.">
        <title>Genome analysis of Chitinivibrio alkaliphilus gen. nov., sp. nov., a novel extremely haloalkaliphilic anaerobic chitinolytic bacterium from the candidate phylum Termite Group 3.</title>
        <authorList>
            <person name="Sorokin D.Y."/>
            <person name="Gumerov V.M."/>
            <person name="Rakitin A.L."/>
            <person name="Beletsky A.V."/>
            <person name="Damste J.S."/>
            <person name="Muyzer G."/>
            <person name="Mardanov A.V."/>
            <person name="Ravin N.V."/>
        </authorList>
    </citation>
    <scope>NUCLEOTIDE SEQUENCE [LARGE SCALE GENOMIC DNA]</scope>
    <source>
        <strain evidence="7 8">ACht1</strain>
    </source>
</reference>
<dbReference type="RefSeq" id="WP_022636283.1">
    <property type="nucleotide sequence ID" value="NZ_ASJR01000005.1"/>
</dbReference>
<dbReference type="EMBL" id="ASJR01000005">
    <property type="protein sequence ID" value="ERP38748.1"/>
    <property type="molecule type" value="Genomic_DNA"/>
</dbReference>
<dbReference type="eggNOG" id="COG2304">
    <property type="taxonomic scope" value="Bacteria"/>
</dbReference>
<dbReference type="Pfam" id="PF07584">
    <property type="entry name" value="BatA"/>
    <property type="match status" value="1"/>
</dbReference>
<feature type="domain" description="VWFA" evidence="6">
    <location>
        <begin position="90"/>
        <end position="284"/>
    </location>
</feature>
<dbReference type="STRING" id="1313304.CALK_0767"/>
<accession>U7DB01</accession>
<evidence type="ECO:0000256" key="2">
    <source>
        <dbReference type="ARBA" id="ARBA00022692"/>
    </source>
</evidence>
<dbReference type="OrthoDB" id="6206554at2"/>
<dbReference type="Proteomes" id="UP000017148">
    <property type="component" value="Unassembled WGS sequence"/>
</dbReference>
<evidence type="ECO:0000256" key="1">
    <source>
        <dbReference type="ARBA" id="ARBA00022475"/>
    </source>
</evidence>
<proteinExistence type="predicted"/>
<dbReference type="Gene3D" id="3.40.50.410">
    <property type="entry name" value="von Willebrand factor, type A domain"/>
    <property type="match status" value="1"/>
</dbReference>
<dbReference type="InterPro" id="IPR002035">
    <property type="entry name" value="VWF_A"/>
</dbReference>
<evidence type="ECO:0000313" key="8">
    <source>
        <dbReference type="Proteomes" id="UP000017148"/>
    </source>
</evidence>